<dbReference type="Pfam" id="PF00512">
    <property type="entry name" value="HisKA"/>
    <property type="match status" value="1"/>
</dbReference>
<dbReference type="PRINTS" id="PR00344">
    <property type="entry name" value="BCTRLSENSOR"/>
</dbReference>
<dbReference type="Pfam" id="PF08448">
    <property type="entry name" value="PAS_4"/>
    <property type="match status" value="1"/>
</dbReference>
<dbReference type="Gene3D" id="1.10.287.130">
    <property type="match status" value="1"/>
</dbReference>
<dbReference type="InterPro" id="IPR036097">
    <property type="entry name" value="HisK_dim/P_sf"/>
</dbReference>
<gene>
    <name evidence="10" type="ORF">MTBPR1_110009</name>
</gene>
<dbReference type="GO" id="GO:0000155">
    <property type="term" value="F:phosphorelay sensor kinase activity"/>
    <property type="evidence" value="ECO:0007669"/>
    <property type="project" value="InterPro"/>
</dbReference>
<dbReference type="SUPFAM" id="SSF55874">
    <property type="entry name" value="ATPase domain of HSP90 chaperone/DNA topoisomerase II/histidine kinase"/>
    <property type="match status" value="1"/>
</dbReference>
<organism evidence="10 11">
    <name type="scientific">Candidatus Terasakiella magnetica</name>
    <dbReference type="NCBI Taxonomy" id="1867952"/>
    <lineage>
        <taxon>Bacteria</taxon>
        <taxon>Pseudomonadati</taxon>
        <taxon>Pseudomonadota</taxon>
        <taxon>Alphaproteobacteria</taxon>
        <taxon>Rhodospirillales</taxon>
        <taxon>Terasakiellaceae</taxon>
        <taxon>Terasakiella</taxon>
    </lineage>
</organism>
<dbReference type="EMBL" id="FLYE01000003">
    <property type="protein sequence ID" value="SCA55570.1"/>
    <property type="molecule type" value="Genomic_DNA"/>
</dbReference>
<keyword evidence="11" id="KW-1185">Reference proteome</keyword>
<dbReference type="PANTHER" id="PTHR43065">
    <property type="entry name" value="SENSOR HISTIDINE KINASE"/>
    <property type="match status" value="1"/>
</dbReference>
<evidence type="ECO:0000313" key="11">
    <source>
        <dbReference type="Proteomes" id="UP000231658"/>
    </source>
</evidence>
<dbReference type="InterPro" id="IPR036890">
    <property type="entry name" value="HATPase_C_sf"/>
</dbReference>
<evidence type="ECO:0000256" key="1">
    <source>
        <dbReference type="ARBA" id="ARBA00000085"/>
    </source>
</evidence>
<dbReference type="AlphaFoldDB" id="A0A1C3RE44"/>
<dbReference type="PROSITE" id="PS50113">
    <property type="entry name" value="PAC"/>
    <property type="match status" value="1"/>
</dbReference>
<reference evidence="10 11" key="1">
    <citation type="submission" date="2016-07" db="EMBL/GenBank/DDBJ databases">
        <authorList>
            <person name="Lefevre C.T."/>
        </authorList>
    </citation>
    <scope>NUCLEOTIDE SEQUENCE [LARGE SCALE GENOMIC DNA]</scope>
    <source>
        <strain evidence="10">PR1</strain>
    </source>
</reference>
<sequence>MVMGKTFKILDKKGGIPLDGPSLDAQQWAFVQTGLEHLDDGFSIFDANLKLVAWNSKFFELTDFPIDQFGYFGAPFEIFIRYNAERGEYGQFPVEDIIADTVAEARKFLPHTMERERPNGMILEVRGNPMPGGGFVTVYKDITERKTAERALRQANDELEARVQKRTAELKNALDALKISEEQIRLIADTVPALIGYVNKDQIYTFANKQYEDWFGHKPKQLIGRTAREVLGERIYHDQKSCIRAALNGEEASREFVLQLTDGREIHALVSYIPHISEEGEVWGYFVLGQDVTDVRTAEFKFRQAQKMEAIGQLTGGLSHDFNNLLTIIIGNLSVLQEDGEDDPAMQEMINPALDAARRGGELVKQLLAFARRQPLKPHLSDPRKLVLGMRDILQRGVGSQVELSLHINKNVWPVLIDPHQFENSILNLCINARDAMQGVGKVSIFAENVTLKSVFSDRNVDVTPGDYVVISVADNGTGMPPEIMERIFEPFFTTKEKGPNSGLGLSMIYGFVRQSQGHLQVDSQMGEGTRFRIVLPRSKEEQAIDAPQVRTGKIPQGSERILLVEDDPGVRGFTTSSLRRLGYEVIAVSDGHEAIGILEIDQQFDLIFSDIEMPGGLNGIEMMEQIKETLPHIPVLFMSGYPDKVMDQTGQNQKEIDLIAKPFERLELANRVRKALDRNP</sequence>
<protein>
    <recommendedName>
        <fullName evidence="2">histidine kinase</fullName>
        <ecNumber evidence="2">2.7.13.3</ecNumber>
    </recommendedName>
</protein>
<feature type="coiled-coil region" evidence="5">
    <location>
        <begin position="145"/>
        <end position="176"/>
    </location>
</feature>
<evidence type="ECO:0000313" key="10">
    <source>
        <dbReference type="EMBL" id="SCA55570.1"/>
    </source>
</evidence>
<comment type="catalytic activity">
    <reaction evidence="1">
        <text>ATP + protein L-histidine = ADP + protein N-phospho-L-histidine.</text>
        <dbReference type="EC" id="2.7.13.3"/>
    </reaction>
</comment>
<keyword evidence="10" id="KW-0808">Transferase</keyword>
<dbReference type="NCBIfam" id="TIGR00229">
    <property type="entry name" value="sensory_box"/>
    <property type="match status" value="1"/>
</dbReference>
<evidence type="ECO:0000259" key="9">
    <source>
        <dbReference type="PROSITE" id="PS50113"/>
    </source>
</evidence>
<dbReference type="InterPro" id="IPR004358">
    <property type="entry name" value="Sig_transdc_His_kin-like_C"/>
</dbReference>
<evidence type="ECO:0000259" key="7">
    <source>
        <dbReference type="PROSITE" id="PS50110"/>
    </source>
</evidence>
<dbReference type="InterPro" id="IPR003661">
    <property type="entry name" value="HisK_dim/P_dom"/>
</dbReference>
<evidence type="ECO:0000256" key="5">
    <source>
        <dbReference type="SAM" id="Coils"/>
    </source>
</evidence>
<accession>A0A1C3RE44</accession>
<dbReference type="PANTHER" id="PTHR43065:SF42">
    <property type="entry name" value="TWO-COMPONENT SENSOR PPRA"/>
    <property type="match status" value="1"/>
</dbReference>
<dbReference type="Proteomes" id="UP000231658">
    <property type="component" value="Unassembled WGS sequence"/>
</dbReference>
<dbReference type="PROSITE" id="PS50110">
    <property type="entry name" value="RESPONSE_REGULATORY"/>
    <property type="match status" value="1"/>
</dbReference>
<dbReference type="InterPro" id="IPR000700">
    <property type="entry name" value="PAS-assoc_C"/>
</dbReference>
<dbReference type="SMART" id="SM00091">
    <property type="entry name" value="PAS"/>
    <property type="match status" value="2"/>
</dbReference>
<dbReference type="InterPro" id="IPR005467">
    <property type="entry name" value="His_kinase_dom"/>
</dbReference>
<dbReference type="Pfam" id="PF12860">
    <property type="entry name" value="PAS_7"/>
    <property type="match status" value="1"/>
</dbReference>
<evidence type="ECO:0000256" key="3">
    <source>
        <dbReference type="ARBA" id="ARBA00022553"/>
    </source>
</evidence>
<dbReference type="SMART" id="SM00448">
    <property type="entry name" value="REC"/>
    <property type="match status" value="1"/>
</dbReference>
<dbReference type="Pfam" id="PF02518">
    <property type="entry name" value="HATPase_c"/>
    <property type="match status" value="1"/>
</dbReference>
<evidence type="ECO:0000256" key="2">
    <source>
        <dbReference type="ARBA" id="ARBA00012438"/>
    </source>
</evidence>
<feature type="domain" description="PAS" evidence="8">
    <location>
        <begin position="180"/>
        <end position="248"/>
    </location>
</feature>
<dbReference type="OrthoDB" id="9796100at2"/>
<dbReference type="InterPro" id="IPR011006">
    <property type="entry name" value="CheY-like_superfamily"/>
</dbReference>
<dbReference type="Gene3D" id="3.40.50.2300">
    <property type="match status" value="1"/>
</dbReference>
<dbReference type="InterPro" id="IPR035965">
    <property type="entry name" value="PAS-like_dom_sf"/>
</dbReference>
<evidence type="ECO:0000259" key="8">
    <source>
        <dbReference type="PROSITE" id="PS50112"/>
    </source>
</evidence>
<dbReference type="InterPro" id="IPR003594">
    <property type="entry name" value="HATPase_dom"/>
</dbReference>
<proteinExistence type="predicted"/>
<name>A0A1C3RE44_9PROT</name>
<feature type="domain" description="Response regulatory" evidence="7">
    <location>
        <begin position="561"/>
        <end position="677"/>
    </location>
</feature>
<evidence type="ECO:0000259" key="6">
    <source>
        <dbReference type="PROSITE" id="PS50109"/>
    </source>
</evidence>
<keyword evidence="5" id="KW-0175">Coiled coil</keyword>
<dbReference type="CDD" id="cd00130">
    <property type="entry name" value="PAS"/>
    <property type="match status" value="1"/>
</dbReference>
<dbReference type="InterPro" id="IPR000014">
    <property type="entry name" value="PAS"/>
</dbReference>
<feature type="modified residue" description="4-aspartylphosphate" evidence="4">
    <location>
        <position position="611"/>
    </location>
</feature>
<dbReference type="SMART" id="SM00387">
    <property type="entry name" value="HATPase_c"/>
    <property type="match status" value="1"/>
</dbReference>
<dbReference type="CDD" id="cd00082">
    <property type="entry name" value="HisKA"/>
    <property type="match status" value="1"/>
</dbReference>
<dbReference type="Gene3D" id="3.30.565.10">
    <property type="entry name" value="Histidine kinase-like ATPase, C-terminal domain"/>
    <property type="match status" value="1"/>
</dbReference>
<dbReference type="PROSITE" id="PS50109">
    <property type="entry name" value="HIS_KIN"/>
    <property type="match status" value="1"/>
</dbReference>
<dbReference type="SUPFAM" id="SSF55785">
    <property type="entry name" value="PYP-like sensor domain (PAS domain)"/>
    <property type="match status" value="2"/>
</dbReference>
<dbReference type="SMART" id="SM00388">
    <property type="entry name" value="HisKA"/>
    <property type="match status" value="1"/>
</dbReference>
<evidence type="ECO:0000256" key="4">
    <source>
        <dbReference type="PROSITE-ProRule" id="PRU00169"/>
    </source>
</evidence>
<dbReference type="EC" id="2.7.13.3" evidence="2"/>
<dbReference type="InterPro" id="IPR013656">
    <property type="entry name" value="PAS_4"/>
</dbReference>
<keyword evidence="10" id="KW-0418">Kinase</keyword>
<dbReference type="SUPFAM" id="SSF47384">
    <property type="entry name" value="Homodimeric domain of signal transducing histidine kinase"/>
    <property type="match status" value="1"/>
</dbReference>
<dbReference type="SUPFAM" id="SSF52172">
    <property type="entry name" value="CheY-like"/>
    <property type="match status" value="1"/>
</dbReference>
<dbReference type="STRING" id="1867952.MTBPR1_110009"/>
<keyword evidence="3 4" id="KW-0597">Phosphoprotein</keyword>
<dbReference type="Gene3D" id="3.30.450.20">
    <property type="entry name" value="PAS domain"/>
    <property type="match status" value="2"/>
</dbReference>
<feature type="domain" description="Histidine kinase" evidence="6">
    <location>
        <begin position="317"/>
        <end position="540"/>
    </location>
</feature>
<dbReference type="Pfam" id="PF00072">
    <property type="entry name" value="Response_reg"/>
    <property type="match status" value="1"/>
</dbReference>
<feature type="domain" description="PAC" evidence="9">
    <location>
        <begin position="252"/>
        <end position="304"/>
    </location>
</feature>
<dbReference type="InterPro" id="IPR001789">
    <property type="entry name" value="Sig_transdc_resp-reg_receiver"/>
</dbReference>
<dbReference type="PROSITE" id="PS50112">
    <property type="entry name" value="PAS"/>
    <property type="match status" value="1"/>
</dbReference>